<proteinExistence type="inferred from homology"/>
<feature type="chain" id="PRO_5043694581" evidence="2">
    <location>
        <begin position="29"/>
        <end position="320"/>
    </location>
</feature>
<protein>
    <submittedName>
        <fullName evidence="3">Tripartite tricarboxylate transporter substrate binding protein</fullName>
    </submittedName>
</protein>
<dbReference type="Gene3D" id="3.40.190.10">
    <property type="entry name" value="Periplasmic binding protein-like II"/>
    <property type="match status" value="1"/>
</dbReference>
<dbReference type="Gene3D" id="3.40.190.150">
    <property type="entry name" value="Bordetella uptake gene, domain 1"/>
    <property type="match status" value="1"/>
</dbReference>
<evidence type="ECO:0000256" key="1">
    <source>
        <dbReference type="ARBA" id="ARBA00006987"/>
    </source>
</evidence>
<dbReference type="AlphaFoldDB" id="A0AAU7DUP8"/>
<comment type="similarity">
    <text evidence="1">Belongs to the UPF0065 (bug) family.</text>
</comment>
<dbReference type="PANTHER" id="PTHR42928">
    <property type="entry name" value="TRICARBOXYLATE-BINDING PROTEIN"/>
    <property type="match status" value="1"/>
</dbReference>
<accession>A0AAU7DUP8</accession>
<dbReference type="EMBL" id="CP146203">
    <property type="protein sequence ID" value="XBH20795.1"/>
    <property type="molecule type" value="Genomic_DNA"/>
</dbReference>
<organism evidence="3">
    <name type="scientific">Jonesiaceae bacterium BS-20</name>
    <dbReference type="NCBI Taxonomy" id="3120821"/>
    <lineage>
        <taxon>Bacteria</taxon>
        <taxon>Bacillati</taxon>
        <taxon>Actinomycetota</taxon>
        <taxon>Actinomycetes</taxon>
        <taxon>Micrococcales</taxon>
        <taxon>Jonesiaceae</taxon>
    </lineage>
</organism>
<dbReference type="CDD" id="cd07012">
    <property type="entry name" value="PBP2_Bug_TTT"/>
    <property type="match status" value="1"/>
</dbReference>
<dbReference type="InterPro" id="IPR005064">
    <property type="entry name" value="BUG"/>
</dbReference>
<keyword evidence="2" id="KW-0732">Signal</keyword>
<dbReference type="PROSITE" id="PS51257">
    <property type="entry name" value="PROKAR_LIPOPROTEIN"/>
    <property type="match status" value="1"/>
</dbReference>
<gene>
    <name evidence="3" type="ORF">V5R04_11225</name>
</gene>
<evidence type="ECO:0000256" key="2">
    <source>
        <dbReference type="SAM" id="SignalP"/>
    </source>
</evidence>
<reference evidence="3" key="1">
    <citation type="submission" date="2024-02" db="EMBL/GenBank/DDBJ databases">
        <title>Tomenella chthoni gen. nov. sp. nov., a member of the family Jonesiaceae isolated from bat guano.</title>
        <authorList>
            <person name="Miller S.L."/>
            <person name="King J."/>
            <person name="Sankaranarayanan K."/>
            <person name="Lawson P.A."/>
        </authorList>
    </citation>
    <scope>NUCLEOTIDE SEQUENCE</scope>
    <source>
        <strain evidence="3">BS-20</strain>
    </source>
</reference>
<feature type="signal peptide" evidence="2">
    <location>
        <begin position="1"/>
        <end position="28"/>
    </location>
</feature>
<sequence>MRNQKRFAFVAAGVTAAALVLSACSGGAEEYPPGQVDVIVPWAAGGGSDQASRQLLLAAEAACDTRFVVSNRTGAAGATGHEAIAKAKPNGKTIGTLTAEATILPHTGGINKNIEDYTPIIRFAANLPAFVVKSDSAIETPQDLVEALNSDQTVRVGTTGKGGVWDIAAGGFEQAVGSNFDARVPYDGGAAIIQAILGDHVEVAVLSAPEAVEHVKSGDLRVIGIAAEERAQVLPDAPTLKESGIDWATGTWFGFAGPKDLSEEVVTYLEECLTKGYEAEEYQEFLANMGFNPAFLNSADFTKFIADENATFEELIPNIY</sequence>
<dbReference type="PANTHER" id="PTHR42928:SF5">
    <property type="entry name" value="BLR1237 PROTEIN"/>
    <property type="match status" value="1"/>
</dbReference>
<dbReference type="Pfam" id="PF03401">
    <property type="entry name" value="TctC"/>
    <property type="match status" value="1"/>
</dbReference>
<evidence type="ECO:0000313" key="3">
    <source>
        <dbReference type="EMBL" id="XBH20795.1"/>
    </source>
</evidence>
<dbReference type="PIRSF" id="PIRSF017082">
    <property type="entry name" value="YflP"/>
    <property type="match status" value="1"/>
</dbReference>
<dbReference type="InterPro" id="IPR042100">
    <property type="entry name" value="Bug_dom1"/>
</dbReference>
<dbReference type="SUPFAM" id="SSF53850">
    <property type="entry name" value="Periplasmic binding protein-like II"/>
    <property type="match status" value="1"/>
</dbReference>
<name>A0AAU7DUP8_9MICO</name>